<dbReference type="Pfam" id="PF05130">
    <property type="entry name" value="FlgN"/>
    <property type="match status" value="1"/>
</dbReference>
<dbReference type="GO" id="GO:0044780">
    <property type="term" value="P:bacterial-type flagellum assembly"/>
    <property type="evidence" value="ECO:0007669"/>
    <property type="project" value="InterPro"/>
</dbReference>
<keyword evidence="3" id="KW-1185">Reference proteome</keyword>
<dbReference type="RefSeq" id="WP_122630218.1">
    <property type="nucleotide sequence ID" value="NZ_UPPP01000116.1"/>
</dbReference>
<sequence length="174" mass="19285">MQNQAKDVLWENLLAALTAMLDICRTLLTVSEDKQKTLVDGNVDELLTITRQEEHLLWEFEQAGQKRRAATKELDAAFGSPEQSFSPEKLASMAETEEAGRFLAINKEIAGITLKLDKINKLNHELVKQGLTFANFTVGVLTGSKADSTYGPQRQQAPPAQPIQAGQRLFDCKV</sequence>
<dbReference type="InterPro" id="IPR036679">
    <property type="entry name" value="FlgN-like_sf"/>
</dbReference>
<accession>A0A498RH45</accession>
<dbReference type="EMBL" id="UPPP01000116">
    <property type="protein sequence ID" value="VBB09433.1"/>
    <property type="molecule type" value="Genomic_DNA"/>
</dbReference>
<organism evidence="2 3">
    <name type="scientific">Lucifera butyrica</name>
    <dbReference type="NCBI Taxonomy" id="1351585"/>
    <lineage>
        <taxon>Bacteria</taxon>
        <taxon>Bacillati</taxon>
        <taxon>Bacillota</taxon>
        <taxon>Negativicutes</taxon>
        <taxon>Veillonellales</taxon>
        <taxon>Veillonellaceae</taxon>
        <taxon>Lucifera</taxon>
    </lineage>
</organism>
<protein>
    <submittedName>
        <fullName evidence="2">Flgn protein</fullName>
    </submittedName>
</protein>
<gene>
    <name evidence="2" type="ORF">LUCI_4723</name>
</gene>
<dbReference type="Gene3D" id="1.20.58.300">
    <property type="entry name" value="FlgN-like"/>
    <property type="match status" value="1"/>
</dbReference>
<dbReference type="Proteomes" id="UP000277811">
    <property type="component" value="Unassembled WGS sequence"/>
</dbReference>
<dbReference type="InterPro" id="IPR007809">
    <property type="entry name" value="FlgN-like"/>
</dbReference>
<dbReference type="OrthoDB" id="2660802at2"/>
<evidence type="ECO:0000313" key="2">
    <source>
        <dbReference type="EMBL" id="VBB09433.1"/>
    </source>
</evidence>
<evidence type="ECO:0000256" key="1">
    <source>
        <dbReference type="ARBA" id="ARBA00022795"/>
    </source>
</evidence>
<dbReference type="SUPFAM" id="SSF140566">
    <property type="entry name" value="FlgN-like"/>
    <property type="match status" value="1"/>
</dbReference>
<reference evidence="2 3" key="1">
    <citation type="submission" date="2018-06" db="EMBL/GenBank/DDBJ databases">
        <authorList>
            <person name="Strepis N."/>
        </authorList>
    </citation>
    <scope>NUCLEOTIDE SEQUENCE [LARGE SCALE GENOMIC DNA]</scope>
    <source>
        <strain evidence="2">LUCI</strain>
    </source>
</reference>
<dbReference type="AlphaFoldDB" id="A0A498RH45"/>
<keyword evidence="1" id="KW-1005">Bacterial flagellum biogenesis</keyword>
<proteinExistence type="predicted"/>
<name>A0A498RH45_9FIRM</name>
<evidence type="ECO:0000313" key="3">
    <source>
        <dbReference type="Proteomes" id="UP000277811"/>
    </source>
</evidence>